<feature type="region of interest" description="Disordered" evidence="1">
    <location>
        <begin position="97"/>
        <end position="196"/>
    </location>
</feature>
<organism evidence="2 3">
    <name type="scientific">Sorghum bicolor</name>
    <name type="common">Sorghum</name>
    <name type="synonym">Sorghum vulgare</name>
    <dbReference type="NCBI Taxonomy" id="4558"/>
    <lineage>
        <taxon>Eukaryota</taxon>
        <taxon>Viridiplantae</taxon>
        <taxon>Streptophyta</taxon>
        <taxon>Embryophyta</taxon>
        <taxon>Tracheophyta</taxon>
        <taxon>Spermatophyta</taxon>
        <taxon>Magnoliopsida</taxon>
        <taxon>Liliopsida</taxon>
        <taxon>Poales</taxon>
        <taxon>Poaceae</taxon>
        <taxon>PACMAD clade</taxon>
        <taxon>Panicoideae</taxon>
        <taxon>Andropogonodae</taxon>
        <taxon>Andropogoneae</taxon>
        <taxon>Sorghinae</taxon>
        <taxon>Sorghum</taxon>
    </lineage>
</organism>
<feature type="compositionally biased region" description="Basic and acidic residues" evidence="1">
    <location>
        <begin position="33"/>
        <end position="46"/>
    </location>
</feature>
<reference evidence="2" key="2">
    <citation type="submission" date="2020-10" db="EMBL/GenBank/DDBJ databases">
        <authorList>
            <person name="Cooper E.A."/>
            <person name="Brenton Z.W."/>
            <person name="Flinn B.S."/>
            <person name="Jenkins J."/>
            <person name="Shu S."/>
            <person name="Flowers D."/>
            <person name="Luo F."/>
            <person name="Wang Y."/>
            <person name="Xia P."/>
            <person name="Barry K."/>
            <person name="Daum C."/>
            <person name="Lipzen A."/>
            <person name="Yoshinaga Y."/>
            <person name="Schmutz J."/>
            <person name="Saski C."/>
            <person name="Vermerris W."/>
            <person name="Kresovich S."/>
        </authorList>
    </citation>
    <scope>NUCLEOTIDE SEQUENCE</scope>
</reference>
<feature type="compositionally biased region" description="Low complexity" evidence="1">
    <location>
        <begin position="20"/>
        <end position="29"/>
    </location>
</feature>
<gene>
    <name evidence="2" type="ORF">BDA96_04G179600</name>
</gene>
<feature type="compositionally biased region" description="Low complexity" evidence="1">
    <location>
        <begin position="49"/>
        <end position="64"/>
    </location>
</feature>
<accession>A0A921R4F2</accession>
<reference evidence="2" key="1">
    <citation type="journal article" date="2019" name="BMC Genomics">
        <title>A new reference genome for Sorghum bicolor reveals high levels of sequence similarity between sweet and grain genotypes: implications for the genetics of sugar metabolism.</title>
        <authorList>
            <person name="Cooper E.A."/>
            <person name="Brenton Z.W."/>
            <person name="Flinn B.S."/>
            <person name="Jenkins J."/>
            <person name="Shu S."/>
            <person name="Flowers D."/>
            <person name="Luo F."/>
            <person name="Wang Y."/>
            <person name="Xia P."/>
            <person name="Barry K."/>
            <person name="Daum C."/>
            <person name="Lipzen A."/>
            <person name="Yoshinaga Y."/>
            <person name="Schmutz J."/>
            <person name="Saski C."/>
            <person name="Vermerris W."/>
            <person name="Kresovich S."/>
        </authorList>
    </citation>
    <scope>NUCLEOTIDE SEQUENCE</scope>
</reference>
<dbReference type="EMBL" id="CM027683">
    <property type="protein sequence ID" value="KAG0533281.1"/>
    <property type="molecule type" value="Genomic_DNA"/>
</dbReference>
<feature type="compositionally biased region" description="Basic residues" evidence="1">
    <location>
        <begin position="1"/>
        <end position="10"/>
    </location>
</feature>
<dbReference type="AlphaFoldDB" id="A0A921R4F2"/>
<feature type="region of interest" description="Disordered" evidence="1">
    <location>
        <begin position="1"/>
        <end position="66"/>
    </location>
</feature>
<feature type="compositionally biased region" description="Pro residues" evidence="1">
    <location>
        <begin position="142"/>
        <end position="156"/>
    </location>
</feature>
<dbReference type="Proteomes" id="UP000807115">
    <property type="component" value="Chromosome 4"/>
</dbReference>
<evidence type="ECO:0000313" key="2">
    <source>
        <dbReference type="EMBL" id="KAG0533281.1"/>
    </source>
</evidence>
<comment type="caution">
    <text evidence="2">The sequence shown here is derived from an EMBL/GenBank/DDBJ whole genome shotgun (WGS) entry which is preliminary data.</text>
</comment>
<protein>
    <submittedName>
        <fullName evidence="2">Uncharacterized protein</fullName>
    </submittedName>
</protein>
<evidence type="ECO:0000313" key="3">
    <source>
        <dbReference type="Proteomes" id="UP000807115"/>
    </source>
</evidence>
<name>A0A921R4F2_SORBI</name>
<evidence type="ECO:0000256" key="1">
    <source>
        <dbReference type="SAM" id="MobiDB-lite"/>
    </source>
</evidence>
<proteinExistence type="predicted"/>
<sequence>MPSLLPRHRGSILIVRGSEQSTPRSSCRPSRQRQRDEPGQQRREGRGWPGPEAAPVSAGAAGAWHRGGGGAVAVLRRGVVVVVVVVAAELVPVVGERAGAASAEPQPRAAVVGQPRGDVHGAGGVPALPHVRDALRGRPALPALPLPRPPRLPAPRRPQQQRQPGGRRRSQPRLRREEQEGLIIHSSTPPHGSLKNPQDFLFLFLDYYH</sequence>